<feature type="repeat" description="RCC1" evidence="1">
    <location>
        <begin position="287"/>
        <end position="350"/>
    </location>
</feature>
<dbReference type="PANTHER" id="PTHR47563">
    <property type="entry name" value="PROTEIN FMP25, MITOCHONDRIAL"/>
    <property type="match status" value="1"/>
</dbReference>
<keyword evidence="5" id="KW-1185">Reference proteome</keyword>
<evidence type="ECO:0000256" key="3">
    <source>
        <dbReference type="SAM" id="Phobius"/>
    </source>
</evidence>
<dbReference type="Pfam" id="PF13540">
    <property type="entry name" value="RCC1_2"/>
    <property type="match status" value="1"/>
</dbReference>
<name>A0A086T9J1_HAPC1</name>
<accession>A0A086T9J1</accession>
<dbReference type="GO" id="GO:0034551">
    <property type="term" value="P:mitochondrial respiratory chain complex III assembly"/>
    <property type="evidence" value="ECO:0007669"/>
    <property type="project" value="TreeGrafter"/>
</dbReference>
<dbReference type="OrthoDB" id="10256179at2759"/>
<dbReference type="AlphaFoldDB" id="A0A086T9J1"/>
<dbReference type="HOGENOM" id="CLU_021989_1_0_1"/>
<dbReference type="STRING" id="857340.A0A086T9J1"/>
<dbReference type="InterPro" id="IPR000408">
    <property type="entry name" value="Reg_chr_condens"/>
</dbReference>
<feature type="region of interest" description="Disordered" evidence="2">
    <location>
        <begin position="10"/>
        <end position="45"/>
    </location>
</feature>
<dbReference type="PANTHER" id="PTHR47563:SF1">
    <property type="entry name" value="PROTEIN FMP25, MITOCHONDRIAL"/>
    <property type="match status" value="1"/>
</dbReference>
<dbReference type="Proteomes" id="UP000029964">
    <property type="component" value="Unassembled WGS sequence"/>
</dbReference>
<keyword evidence="3" id="KW-0812">Transmembrane</keyword>
<keyword evidence="3" id="KW-1133">Transmembrane helix</keyword>
<feature type="compositionally biased region" description="Polar residues" evidence="2">
    <location>
        <begin position="18"/>
        <end position="30"/>
    </location>
</feature>
<keyword evidence="3" id="KW-0472">Membrane</keyword>
<dbReference type="PROSITE" id="PS00626">
    <property type="entry name" value="RCC1_2"/>
    <property type="match status" value="1"/>
</dbReference>
<feature type="transmembrane region" description="Helical" evidence="3">
    <location>
        <begin position="50"/>
        <end position="67"/>
    </location>
</feature>
<protein>
    <submittedName>
        <fullName evidence="4">Uncharacterized protein</fullName>
    </submittedName>
</protein>
<proteinExistence type="predicted"/>
<dbReference type="PRINTS" id="PR00633">
    <property type="entry name" value="RCCNDNSATION"/>
</dbReference>
<dbReference type="InterPro" id="IPR009091">
    <property type="entry name" value="RCC1/BLIP-II"/>
</dbReference>
<feature type="repeat" description="RCC1" evidence="1">
    <location>
        <begin position="351"/>
        <end position="412"/>
    </location>
</feature>
<reference evidence="5" key="1">
    <citation type="journal article" date="2014" name="Genome Announc.">
        <title>Genome sequence and annotation of Acremonium chrysogenum, producer of the beta-lactam antibiotic cephalosporin C.</title>
        <authorList>
            <person name="Terfehr D."/>
            <person name="Dahlmann T.A."/>
            <person name="Specht T."/>
            <person name="Zadra I."/>
            <person name="Kuernsteiner H."/>
            <person name="Kueck U."/>
        </authorList>
    </citation>
    <scope>NUCLEOTIDE SEQUENCE [LARGE SCALE GENOMIC DNA]</scope>
    <source>
        <strain evidence="5">ATCC 11550 / CBS 779.69 / DSM 880 / IAM 14645 / JCM 23072 / IMI 49137</strain>
    </source>
</reference>
<feature type="compositionally biased region" description="Low complexity" evidence="2">
    <location>
        <begin position="31"/>
        <end position="42"/>
    </location>
</feature>
<feature type="repeat" description="RCC1" evidence="1">
    <location>
        <begin position="436"/>
        <end position="501"/>
    </location>
</feature>
<comment type="caution">
    <text evidence="4">The sequence shown here is derived from an EMBL/GenBank/DDBJ whole genome shotgun (WGS) entry which is preliminary data.</text>
</comment>
<evidence type="ECO:0000256" key="2">
    <source>
        <dbReference type="SAM" id="MobiDB-lite"/>
    </source>
</evidence>
<dbReference type="Gene3D" id="2.130.10.30">
    <property type="entry name" value="Regulator of chromosome condensation 1/beta-lactamase-inhibitor protein II"/>
    <property type="match status" value="1"/>
</dbReference>
<dbReference type="PROSITE" id="PS50012">
    <property type="entry name" value="RCC1_3"/>
    <property type="match status" value="3"/>
</dbReference>
<evidence type="ECO:0000313" key="5">
    <source>
        <dbReference type="Proteomes" id="UP000029964"/>
    </source>
</evidence>
<evidence type="ECO:0000313" key="4">
    <source>
        <dbReference type="EMBL" id="KFH46023.1"/>
    </source>
</evidence>
<evidence type="ECO:0000256" key="1">
    <source>
        <dbReference type="PROSITE-ProRule" id="PRU00235"/>
    </source>
</evidence>
<gene>
    <name evidence="4" type="ORF">ACRE_032100</name>
</gene>
<feature type="region of interest" description="Disordered" evidence="2">
    <location>
        <begin position="415"/>
        <end position="434"/>
    </location>
</feature>
<sequence>MSASHVALRRGAAALRSPATQSFRAGSRQWTRNASSTAPASAPRRRGGKLVGFAAVFGAAAAGAYFYPQLRAQFFTDGADATKNGPAKAEMEYEAPRKQAKSKEEYRELLSSQHRQVQRSWEKPGVYAWGSNSGKVIDPESNEKDIKLPRRIKFFDDQLLRDLKLTQSFGAAVTEKGDLVQWGLGFSKAHPAPAVTVKGKDLVKIDVSSDRIIALSRNGSVYAIPSSRGDFPTVQKDEGTKSSWSLWGSGSGSFDLRNLTPTGLGWGEKVTDISSGLDHCLLLTSQGRVFSAASSSSNFPSKGQMGIPGLTWETRPKGAYDQPHEIAALKGLKAVQIATGDHHSVVLDKAGRIFSFGDNLYGQLGVEFDKTEPFSDSPSILSTKSLYKGTGLVPKITSIGAGGNNTFFTVDAEAPPQQKTNDKNEIPSKRMPQTTSDLWSAGQGVYGTLGTGKWTHVSIGPTKVKALSSMFEFDEASNMLMPIRLKSLSVGATHCAAVMNNVTETSITQGSTSNETNCGSDVKFWGGNEHYQLGTGKRNNLNAPSYIGPLDGCEGDAMKGRNRESQRLCLTPRQTARLGEGGKGRKATLEQKVECGRYVTGVYSAV</sequence>
<dbReference type="SUPFAM" id="SSF50985">
    <property type="entry name" value="RCC1/BLIP-II"/>
    <property type="match status" value="1"/>
</dbReference>
<dbReference type="InterPro" id="IPR053245">
    <property type="entry name" value="MitoProcess-Associated"/>
</dbReference>
<dbReference type="EMBL" id="JPKY01000024">
    <property type="protein sequence ID" value="KFH46023.1"/>
    <property type="molecule type" value="Genomic_DNA"/>
</dbReference>
<organism evidence="4 5">
    <name type="scientific">Hapsidospora chrysogenum (strain ATCC 11550 / CBS 779.69 / DSM 880 / IAM 14645 / JCM 23072 / IMI 49137)</name>
    <name type="common">Acremonium chrysogenum</name>
    <dbReference type="NCBI Taxonomy" id="857340"/>
    <lineage>
        <taxon>Eukaryota</taxon>
        <taxon>Fungi</taxon>
        <taxon>Dikarya</taxon>
        <taxon>Ascomycota</taxon>
        <taxon>Pezizomycotina</taxon>
        <taxon>Sordariomycetes</taxon>
        <taxon>Hypocreomycetidae</taxon>
        <taxon>Hypocreales</taxon>
        <taxon>Bionectriaceae</taxon>
        <taxon>Hapsidospora</taxon>
    </lineage>
</organism>
<dbReference type="GO" id="GO:0005743">
    <property type="term" value="C:mitochondrial inner membrane"/>
    <property type="evidence" value="ECO:0007669"/>
    <property type="project" value="TreeGrafter"/>
</dbReference>